<comment type="caution">
    <text evidence="1">The sequence shown here is derived from an EMBL/GenBank/DDBJ whole genome shotgun (WGS) entry which is preliminary data.</text>
</comment>
<evidence type="ECO:0000313" key="1">
    <source>
        <dbReference type="EMBL" id="ELN6932710.1"/>
    </source>
</evidence>
<protein>
    <submittedName>
        <fullName evidence="1">Uncharacterized protein</fullName>
    </submittedName>
</protein>
<reference evidence="1" key="1">
    <citation type="submission" date="2023-10" db="EMBL/GenBank/DDBJ databases">
        <authorList>
            <consortium name="PulseNet: The National Subtyping Network for Foodborne Disease Surveillance"/>
        </authorList>
    </citation>
    <scope>NUCLEOTIDE SEQUENCE</scope>
    <source>
        <strain evidence="1">PNUSAV004886</strain>
    </source>
</reference>
<gene>
    <name evidence="1" type="ORF">RZY48_002107</name>
</gene>
<proteinExistence type="predicted"/>
<dbReference type="AlphaFoldDB" id="A0AAI9CU61"/>
<accession>A0AAI9CU61</accession>
<organism evidence="1 2">
    <name type="scientific">Vibrio navarrensis</name>
    <dbReference type="NCBI Taxonomy" id="29495"/>
    <lineage>
        <taxon>Bacteria</taxon>
        <taxon>Pseudomonadati</taxon>
        <taxon>Pseudomonadota</taxon>
        <taxon>Gammaproteobacteria</taxon>
        <taxon>Vibrionales</taxon>
        <taxon>Vibrionaceae</taxon>
        <taxon>Vibrio</taxon>
    </lineage>
</organism>
<evidence type="ECO:0000313" key="2">
    <source>
        <dbReference type="Proteomes" id="UP001253463"/>
    </source>
</evidence>
<sequence length="187" mass="21611">MSRVGEIKSAWSLANRLLERSPSFQRYKDMVQFKANYSVDDAEFLCRVEQLFKNSYRLPGPFNRVSEQTDALVLFYIDNQQFDQACEWVASNRVSTNALLTLADLVVHDKPNHALSYYLRVVKVQIEQTSNEAYATALTLLQKIEGLLKSHPTELAQFYVEIASLAQSYKRKRNMLTLLKQHYASHL</sequence>
<name>A0AAI9CU61_9VIBR</name>
<dbReference type="Proteomes" id="UP001253463">
    <property type="component" value="Unassembled WGS sequence"/>
</dbReference>
<dbReference type="EMBL" id="ABNSCA010000004">
    <property type="protein sequence ID" value="ELN6932710.1"/>
    <property type="molecule type" value="Genomic_DNA"/>
</dbReference>